<evidence type="ECO:0000313" key="5">
    <source>
        <dbReference type="Proteomes" id="UP001549320"/>
    </source>
</evidence>
<feature type="transmembrane region" description="Helical" evidence="2">
    <location>
        <begin position="71"/>
        <end position="91"/>
    </location>
</feature>
<dbReference type="RefSeq" id="WP_354448367.1">
    <property type="nucleotide sequence ID" value="NZ_JBEPSH010000012.1"/>
</dbReference>
<keyword evidence="5" id="KW-1185">Reference proteome</keyword>
<reference evidence="4 5" key="1">
    <citation type="submission" date="2024-06" db="EMBL/GenBank/DDBJ databases">
        <title>Sorghum-associated microbial communities from plants grown in Nebraska, USA.</title>
        <authorList>
            <person name="Schachtman D."/>
        </authorList>
    </citation>
    <scope>NUCLEOTIDE SEQUENCE [LARGE SCALE GENOMIC DNA]</scope>
    <source>
        <strain evidence="4 5">2709</strain>
    </source>
</reference>
<keyword evidence="2" id="KW-0812">Transmembrane</keyword>
<comment type="caution">
    <text evidence="4">The sequence shown here is derived from an EMBL/GenBank/DDBJ whole genome shotgun (WGS) entry which is preliminary data.</text>
</comment>
<name>A0ABV2QH52_9BURK</name>
<dbReference type="Pfam" id="PF00487">
    <property type="entry name" value="FA_desaturase"/>
    <property type="match status" value="1"/>
</dbReference>
<evidence type="ECO:0000313" key="4">
    <source>
        <dbReference type="EMBL" id="MET4579867.1"/>
    </source>
</evidence>
<proteinExistence type="predicted"/>
<gene>
    <name evidence="4" type="ORF">ABIE13_005004</name>
</gene>
<organism evidence="4 5">
    <name type="scientific">Ottowia thiooxydans</name>
    <dbReference type="NCBI Taxonomy" id="219182"/>
    <lineage>
        <taxon>Bacteria</taxon>
        <taxon>Pseudomonadati</taxon>
        <taxon>Pseudomonadota</taxon>
        <taxon>Betaproteobacteria</taxon>
        <taxon>Burkholderiales</taxon>
        <taxon>Comamonadaceae</taxon>
        <taxon>Ottowia</taxon>
    </lineage>
</organism>
<feature type="domain" description="Fatty acid desaturase" evidence="3">
    <location>
        <begin position="72"/>
        <end position="294"/>
    </location>
</feature>
<feature type="transmembrane region" description="Helical" evidence="2">
    <location>
        <begin position="196"/>
        <end position="221"/>
    </location>
</feature>
<dbReference type="EMBL" id="JBEPSH010000012">
    <property type="protein sequence ID" value="MET4579867.1"/>
    <property type="molecule type" value="Genomic_DNA"/>
</dbReference>
<evidence type="ECO:0000256" key="2">
    <source>
        <dbReference type="SAM" id="Phobius"/>
    </source>
</evidence>
<keyword evidence="2" id="KW-0472">Membrane</keyword>
<feature type="region of interest" description="Disordered" evidence="1">
    <location>
        <begin position="13"/>
        <end position="32"/>
    </location>
</feature>
<accession>A0ABV2QH52</accession>
<evidence type="ECO:0000256" key="1">
    <source>
        <dbReference type="SAM" id="MobiDB-lite"/>
    </source>
</evidence>
<dbReference type="PANTHER" id="PTHR36459:SF1">
    <property type="entry name" value="FATTY ACID DESATURASE DOMAIN-CONTAINING PROTEIN-RELATED"/>
    <property type="match status" value="1"/>
</dbReference>
<keyword evidence="2" id="KW-1133">Transmembrane helix</keyword>
<dbReference type="PANTHER" id="PTHR36459">
    <property type="entry name" value="ORF"/>
    <property type="match status" value="1"/>
</dbReference>
<evidence type="ECO:0000259" key="3">
    <source>
        <dbReference type="Pfam" id="PF00487"/>
    </source>
</evidence>
<sequence>MKPVPELLLHRPPQGAVPAARSGPQGPAYDGSRPATARFSALRHPSDVRTTAYLLAWPALLALLYSGQLNLWWQGLAYALLIYLSLALVVIEHNHMHLRIWRRRALNRLTDTLLSMFTGHACHVFHATHNANHHRHHHGPKDAARTYRFRFGDTNHLAGYLLHPAQALYVLWPLIRDWHARLRVRAPAVHRYYLRQWLWVAGFHALLAALNPVAWCLYVLLPQALALHWLLGANYLQHAHADGHSRLQFARNFTGGVNRLFFNIGYHTAHHLHPKAHWKDLPDYHLHYASQLHPSLIERSLTRYTLITLTLGMAWPRLASRPLMAEKTSADTRSP</sequence>
<protein>
    <submittedName>
        <fullName evidence="4">Fatty acid desaturase</fullName>
    </submittedName>
</protein>
<dbReference type="InterPro" id="IPR005804">
    <property type="entry name" value="FA_desaturase_dom"/>
</dbReference>
<dbReference type="Proteomes" id="UP001549320">
    <property type="component" value="Unassembled WGS sequence"/>
</dbReference>